<feature type="transmembrane region" description="Helical" evidence="7">
    <location>
        <begin position="162"/>
        <end position="190"/>
    </location>
</feature>
<evidence type="ECO:0000313" key="10">
    <source>
        <dbReference type="Proteomes" id="UP000298616"/>
    </source>
</evidence>
<comment type="subcellular location">
    <subcellularLocation>
        <location evidence="1 7">Cell membrane</location>
        <topology evidence="1 7">Multi-pass membrane protein</topology>
    </subcellularLocation>
</comment>
<keyword evidence="4 7" id="KW-0812">Transmembrane</keyword>
<feature type="transmembrane region" description="Helical" evidence="7">
    <location>
        <begin position="9"/>
        <end position="30"/>
    </location>
</feature>
<evidence type="ECO:0000256" key="3">
    <source>
        <dbReference type="ARBA" id="ARBA00022475"/>
    </source>
</evidence>
<dbReference type="InterPro" id="IPR045621">
    <property type="entry name" value="BPD_transp_1_N"/>
</dbReference>
<sequence>MLKFIGRRLGYGLLVMMGVTVIVFFLFHLLPGDPARMVAGKRSDITTIEAINKEFGLDKPLPVQFYLYLKDLSPISIHEDTPQNQDKYEYTELINLGDDVLVLKAPYLRRSFQTNKRVGELLMENLEPTIWLALAAMAFATIFGIAIGVISAVNQHKFLDNFLVAGSVLGISLPSFVAAIIISMIFGYYLADWTGLGLTGQLYDYSPFGGKTLNLKNLVLPAFTLGIRPLAIIMQLTRSSMLDVLKQDYIRTAYSKGLPYKKVLIKHALKNALNPVITAVSGWLASLMAGAFFVELVFDWKGFGYVTIKAVESLDFPVVMGAVLIIALIFVFVNILVDALYALIDPRVRIS</sequence>
<keyword evidence="2 7" id="KW-0813">Transport</keyword>
<evidence type="ECO:0000256" key="5">
    <source>
        <dbReference type="ARBA" id="ARBA00022989"/>
    </source>
</evidence>
<evidence type="ECO:0000256" key="2">
    <source>
        <dbReference type="ARBA" id="ARBA00022448"/>
    </source>
</evidence>
<name>A0A4D7JKM5_9BACT</name>
<keyword evidence="3" id="KW-1003">Cell membrane</keyword>
<evidence type="ECO:0000256" key="1">
    <source>
        <dbReference type="ARBA" id="ARBA00004651"/>
    </source>
</evidence>
<accession>A0A4D7JKM5</accession>
<keyword evidence="10" id="KW-1185">Reference proteome</keyword>
<keyword evidence="6 7" id="KW-0472">Membrane</keyword>
<evidence type="ECO:0000313" key="9">
    <source>
        <dbReference type="EMBL" id="QCK16469.1"/>
    </source>
</evidence>
<feature type="transmembrane region" description="Helical" evidence="7">
    <location>
        <begin position="276"/>
        <end position="298"/>
    </location>
</feature>
<dbReference type="AlphaFoldDB" id="A0A4D7JKM5"/>
<dbReference type="InterPro" id="IPR035906">
    <property type="entry name" value="MetI-like_sf"/>
</dbReference>
<dbReference type="SUPFAM" id="SSF161098">
    <property type="entry name" value="MetI-like"/>
    <property type="match status" value="1"/>
</dbReference>
<keyword evidence="5 7" id="KW-1133">Transmembrane helix</keyword>
<dbReference type="PROSITE" id="PS50928">
    <property type="entry name" value="ABC_TM1"/>
    <property type="match status" value="1"/>
</dbReference>
<gene>
    <name evidence="9" type="ORF">DCC35_17910</name>
</gene>
<comment type="similarity">
    <text evidence="7">Belongs to the binding-protein-dependent transport system permease family.</text>
</comment>
<evidence type="ECO:0000259" key="8">
    <source>
        <dbReference type="PROSITE" id="PS50928"/>
    </source>
</evidence>
<dbReference type="Pfam" id="PF19300">
    <property type="entry name" value="BPD_transp_1_N"/>
    <property type="match status" value="1"/>
</dbReference>
<feature type="transmembrane region" description="Helical" evidence="7">
    <location>
        <begin position="130"/>
        <end position="150"/>
    </location>
</feature>
<evidence type="ECO:0000256" key="7">
    <source>
        <dbReference type="RuleBase" id="RU363032"/>
    </source>
</evidence>
<dbReference type="OrthoDB" id="24153at2"/>
<dbReference type="CDD" id="cd06261">
    <property type="entry name" value="TM_PBP2"/>
    <property type="match status" value="1"/>
</dbReference>
<dbReference type="KEGG" id="fpf:DCC35_17910"/>
<evidence type="ECO:0000256" key="6">
    <source>
        <dbReference type="ARBA" id="ARBA00023136"/>
    </source>
</evidence>
<dbReference type="Pfam" id="PF00528">
    <property type="entry name" value="BPD_transp_1"/>
    <property type="match status" value="1"/>
</dbReference>
<protein>
    <submittedName>
        <fullName evidence="9">ABC transporter permease</fullName>
    </submittedName>
</protein>
<dbReference type="EMBL" id="CP028923">
    <property type="protein sequence ID" value="QCK16469.1"/>
    <property type="molecule type" value="Genomic_DNA"/>
</dbReference>
<organism evidence="9 10">
    <name type="scientific">Mangrovivirga cuniculi</name>
    <dbReference type="NCBI Taxonomy" id="2715131"/>
    <lineage>
        <taxon>Bacteria</taxon>
        <taxon>Pseudomonadati</taxon>
        <taxon>Bacteroidota</taxon>
        <taxon>Cytophagia</taxon>
        <taxon>Cytophagales</taxon>
        <taxon>Mangrovivirgaceae</taxon>
        <taxon>Mangrovivirga</taxon>
    </lineage>
</organism>
<feature type="domain" description="ABC transmembrane type-1" evidence="8">
    <location>
        <begin position="126"/>
        <end position="341"/>
    </location>
</feature>
<feature type="transmembrane region" description="Helical" evidence="7">
    <location>
        <begin position="318"/>
        <end position="344"/>
    </location>
</feature>
<proteinExistence type="inferred from homology"/>
<dbReference type="Proteomes" id="UP000298616">
    <property type="component" value="Chromosome"/>
</dbReference>
<reference evidence="9 10" key="1">
    <citation type="submission" date="2018-04" db="EMBL/GenBank/DDBJ databases">
        <title>Complete genome uncultured novel isolate.</title>
        <authorList>
            <person name="Merlino G."/>
        </authorList>
    </citation>
    <scope>NUCLEOTIDE SEQUENCE [LARGE SCALE GENOMIC DNA]</scope>
    <source>
        <strain evidence="10">R1DC9</strain>
    </source>
</reference>
<dbReference type="GO" id="GO:0005886">
    <property type="term" value="C:plasma membrane"/>
    <property type="evidence" value="ECO:0007669"/>
    <property type="project" value="UniProtKB-SubCell"/>
</dbReference>
<evidence type="ECO:0000256" key="4">
    <source>
        <dbReference type="ARBA" id="ARBA00022692"/>
    </source>
</evidence>
<dbReference type="InterPro" id="IPR000515">
    <property type="entry name" value="MetI-like"/>
</dbReference>
<dbReference type="RefSeq" id="WP_137092058.1">
    <property type="nucleotide sequence ID" value="NZ_CP028923.1"/>
</dbReference>
<dbReference type="Gene3D" id="1.10.3720.10">
    <property type="entry name" value="MetI-like"/>
    <property type="match status" value="1"/>
</dbReference>
<dbReference type="GO" id="GO:0071916">
    <property type="term" value="F:dipeptide transmembrane transporter activity"/>
    <property type="evidence" value="ECO:0007669"/>
    <property type="project" value="TreeGrafter"/>
</dbReference>
<dbReference type="PANTHER" id="PTHR43163:SF6">
    <property type="entry name" value="DIPEPTIDE TRANSPORT SYSTEM PERMEASE PROTEIN DPPB-RELATED"/>
    <property type="match status" value="1"/>
</dbReference>
<dbReference type="PANTHER" id="PTHR43163">
    <property type="entry name" value="DIPEPTIDE TRANSPORT SYSTEM PERMEASE PROTEIN DPPB-RELATED"/>
    <property type="match status" value="1"/>
</dbReference>